<dbReference type="EMBL" id="WJKJ01000028">
    <property type="protein sequence ID" value="MBD3363773.1"/>
    <property type="molecule type" value="Genomic_DNA"/>
</dbReference>
<dbReference type="GO" id="GO:0043171">
    <property type="term" value="P:peptide catabolic process"/>
    <property type="evidence" value="ECO:0007669"/>
    <property type="project" value="TreeGrafter"/>
</dbReference>
<dbReference type="PANTHER" id="PTHR11533:SF174">
    <property type="entry name" value="PUROMYCIN-SENSITIVE AMINOPEPTIDASE-RELATED"/>
    <property type="match status" value="1"/>
</dbReference>
<dbReference type="InterPro" id="IPR027268">
    <property type="entry name" value="Peptidase_M4/M1_CTD_sf"/>
</dbReference>
<dbReference type="CDD" id="cd09603">
    <property type="entry name" value="M1_APN_like"/>
    <property type="match status" value="1"/>
</dbReference>
<dbReference type="InterPro" id="IPR045357">
    <property type="entry name" value="Aminopeptidase_N-like_N"/>
</dbReference>
<evidence type="ECO:0000256" key="7">
    <source>
        <dbReference type="ARBA" id="ARBA00022670"/>
    </source>
</evidence>
<dbReference type="GO" id="GO:0070006">
    <property type="term" value="F:metalloaminopeptidase activity"/>
    <property type="evidence" value="ECO:0007669"/>
    <property type="project" value="TreeGrafter"/>
</dbReference>
<feature type="domain" description="Peptidase M1 membrane alanine aminopeptidase" evidence="12">
    <location>
        <begin position="258"/>
        <end position="455"/>
    </location>
</feature>
<dbReference type="InterPro" id="IPR014782">
    <property type="entry name" value="Peptidase_M1_dom"/>
</dbReference>
<evidence type="ECO:0000256" key="8">
    <source>
        <dbReference type="ARBA" id="ARBA00022723"/>
    </source>
</evidence>
<dbReference type="InterPro" id="IPR050344">
    <property type="entry name" value="Peptidase_M1_aminopeptidases"/>
</dbReference>
<dbReference type="InterPro" id="IPR001930">
    <property type="entry name" value="Peptidase_M1"/>
</dbReference>
<comment type="cofactor">
    <cofactor evidence="2">
        <name>Zn(2+)</name>
        <dbReference type="ChEBI" id="CHEBI:29105"/>
    </cofactor>
</comment>
<evidence type="ECO:0000259" key="13">
    <source>
        <dbReference type="Pfam" id="PF17900"/>
    </source>
</evidence>
<dbReference type="Gene3D" id="1.10.390.10">
    <property type="entry name" value="Neutral Protease Domain 2"/>
    <property type="match status" value="1"/>
</dbReference>
<dbReference type="GO" id="GO:0016020">
    <property type="term" value="C:membrane"/>
    <property type="evidence" value="ECO:0007669"/>
    <property type="project" value="TreeGrafter"/>
</dbReference>
<dbReference type="AlphaFoldDB" id="A0A9D5K7M3"/>
<evidence type="ECO:0000256" key="9">
    <source>
        <dbReference type="ARBA" id="ARBA00022801"/>
    </source>
</evidence>
<dbReference type="SUPFAM" id="SSF63737">
    <property type="entry name" value="Leukotriene A4 hydrolase N-terminal domain"/>
    <property type="match status" value="1"/>
</dbReference>
<dbReference type="NCBIfam" id="TIGR04183">
    <property type="entry name" value="Por_Secre_tail"/>
    <property type="match status" value="1"/>
</dbReference>
<dbReference type="GO" id="GO:0016285">
    <property type="term" value="F:alanyl aminopeptidase activity"/>
    <property type="evidence" value="ECO:0007669"/>
    <property type="project" value="UniProtKB-EC"/>
</dbReference>
<dbReference type="GO" id="GO:0006508">
    <property type="term" value="P:proteolysis"/>
    <property type="evidence" value="ECO:0007669"/>
    <property type="project" value="UniProtKB-KW"/>
</dbReference>
<comment type="similarity">
    <text evidence="3">Belongs to the peptidase M1 family.</text>
</comment>
<dbReference type="Pfam" id="PF17900">
    <property type="entry name" value="Peptidase_M1_N"/>
    <property type="match status" value="1"/>
</dbReference>
<dbReference type="Proteomes" id="UP000630660">
    <property type="component" value="Unassembled WGS sequence"/>
</dbReference>
<evidence type="ECO:0000313" key="15">
    <source>
        <dbReference type="Proteomes" id="UP000630660"/>
    </source>
</evidence>
<evidence type="ECO:0000256" key="1">
    <source>
        <dbReference type="ARBA" id="ARBA00000098"/>
    </source>
</evidence>
<keyword evidence="10" id="KW-0862">Zinc</keyword>
<dbReference type="PRINTS" id="PR00756">
    <property type="entry name" value="ALADIPTASE"/>
</dbReference>
<evidence type="ECO:0000313" key="14">
    <source>
        <dbReference type="EMBL" id="MBD3363773.1"/>
    </source>
</evidence>
<dbReference type="GO" id="GO:0005615">
    <property type="term" value="C:extracellular space"/>
    <property type="evidence" value="ECO:0007669"/>
    <property type="project" value="TreeGrafter"/>
</dbReference>
<sequence>MTLVFMILALVPLPTHEQRMLLHKSHHQPSSLAMPGDYWVEDHDFDVLNYDIDLTVNIPADSVWAVMEIEMEALSAELDVIGLNFHWSYIIDEITEGARSLDWDVVTGGDLEIALERPVNVGEKLEIAIHYHGRPGWTQKHGLYIDDDGKWGVSFTNCEPQGARLWIPCWDDPSDKATFTQRITVPEGYEVVANGTLEEEDREGEWWSFTWQEHYPQPTYLIAFAASQDFVTADSFAVVEGSQVPMRTWVLSANDVRYRFECTPGIVEYFSEIFPPYPFADEKYDQVHAYISGAMENTTCTFFGVETNWGEDWSYVIAHELSHHWWGNWITCATWGDLWLNEGFATYCEVLWWEEKYGQEGHDAYADWIMRQYLEWGQRHPVYDPPWGDLFGVTTYEKGGSVLHMLRQVLGDEVFFDCINEYAWRNANESVITDDLQDAVEDVSGMDMDWFFDEWVYGPGHPHYEIGWRVNPPTYQSQAAWEVEFAVAQTQDQKVHYFPFRMPLEIGIYTGGDVEIITFTDSIGYQRFAAEVDAEPDSFRLDPGNKVLCEITYHEDIDDVPVIEGIEEDIEESVISLTADPVFSAGLHVRFTQPDNSDLELSLYDASGRLVKSFYKGSSQEVYRIYPLEDLSPGVYFLKAELGSDAVYSVKTVKVR</sequence>
<dbReference type="GO" id="GO:0042277">
    <property type="term" value="F:peptide binding"/>
    <property type="evidence" value="ECO:0007669"/>
    <property type="project" value="TreeGrafter"/>
</dbReference>
<dbReference type="InterPro" id="IPR026444">
    <property type="entry name" value="Secre_tail"/>
</dbReference>
<comment type="caution">
    <text evidence="14">The sequence shown here is derived from an EMBL/GenBank/DDBJ whole genome shotgun (WGS) entry which is preliminary data.</text>
</comment>
<evidence type="ECO:0000256" key="6">
    <source>
        <dbReference type="ARBA" id="ARBA00022438"/>
    </source>
</evidence>
<keyword evidence="8" id="KW-0479">Metal-binding</keyword>
<dbReference type="Gene3D" id="2.60.40.1730">
    <property type="entry name" value="tricorn interacting facor f3 domain"/>
    <property type="match status" value="1"/>
</dbReference>
<evidence type="ECO:0000256" key="3">
    <source>
        <dbReference type="ARBA" id="ARBA00010136"/>
    </source>
</evidence>
<protein>
    <recommendedName>
        <fullName evidence="5">Aminopeptidase N</fullName>
        <ecNumber evidence="4">3.4.11.2</ecNumber>
    </recommendedName>
</protein>
<evidence type="ECO:0000256" key="5">
    <source>
        <dbReference type="ARBA" id="ARBA00015611"/>
    </source>
</evidence>
<comment type="catalytic activity">
    <reaction evidence="1">
        <text>Release of an N-terminal amino acid, Xaa-|-Yaa- from a peptide, amide or arylamide. Xaa is preferably Ala, but may be most amino acids including Pro (slow action). When a terminal hydrophobic residue is followed by a prolyl residue, the two may be released as an intact Xaa-Pro dipeptide.</text>
        <dbReference type="EC" id="3.4.11.2"/>
    </reaction>
</comment>
<keyword evidence="9" id="KW-0378">Hydrolase</keyword>
<keyword evidence="6" id="KW-0031">Aminopeptidase</keyword>
<evidence type="ECO:0000259" key="12">
    <source>
        <dbReference type="Pfam" id="PF01433"/>
    </source>
</evidence>
<name>A0A9D5K7M3_UNCW3</name>
<dbReference type="Pfam" id="PF01433">
    <property type="entry name" value="Peptidase_M1"/>
    <property type="match status" value="1"/>
</dbReference>
<keyword evidence="11" id="KW-0482">Metalloprotease</keyword>
<evidence type="ECO:0000256" key="4">
    <source>
        <dbReference type="ARBA" id="ARBA00012564"/>
    </source>
</evidence>
<dbReference type="GO" id="GO:0005737">
    <property type="term" value="C:cytoplasm"/>
    <property type="evidence" value="ECO:0007669"/>
    <property type="project" value="TreeGrafter"/>
</dbReference>
<dbReference type="SUPFAM" id="SSF55486">
    <property type="entry name" value="Metalloproteases ('zincins'), catalytic domain"/>
    <property type="match status" value="1"/>
</dbReference>
<proteinExistence type="inferred from homology"/>
<dbReference type="PANTHER" id="PTHR11533">
    <property type="entry name" value="PROTEASE M1 ZINC METALLOPROTEASE"/>
    <property type="match status" value="1"/>
</dbReference>
<organism evidence="14 15">
    <name type="scientific">candidate division WOR-3 bacterium</name>
    <dbReference type="NCBI Taxonomy" id="2052148"/>
    <lineage>
        <taxon>Bacteria</taxon>
        <taxon>Bacteria division WOR-3</taxon>
    </lineage>
</organism>
<dbReference type="InterPro" id="IPR042097">
    <property type="entry name" value="Aminopeptidase_N-like_N_sf"/>
</dbReference>
<reference evidence="14" key="1">
    <citation type="submission" date="2019-11" db="EMBL/GenBank/DDBJ databases">
        <title>Microbial mats filling the niche in hypersaline microbial mats.</title>
        <authorList>
            <person name="Wong H.L."/>
            <person name="Macleod F.I."/>
            <person name="White R.A. III"/>
            <person name="Burns B.P."/>
        </authorList>
    </citation>
    <scope>NUCLEOTIDE SEQUENCE</scope>
    <source>
        <strain evidence="14">Bin_327</strain>
    </source>
</reference>
<evidence type="ECO:0000256" key="11">
    <source>
        <dbReference type="ARBA" id="ARBA00023049"/>
    </source>
</evidence>
<evidence type="ECO:0000256" key="2">
    <source>
        <dbReference type="ARBA" id="ARBA00001947"/>
    </source>
</evidence>
<dbReference type="GO" id="GO:0008270">
    <property type="term" value="F:zinc ion binding"/>
    <property type="evidence" value="ECO:0007669"/>
    <property type="project" value="InterPro"/>
</dbReference>
<dbReference type="EC" id="3.4.11.2" evidence="4"/>
<feature type="domain" description="Aminopeptidase N-like N-terminal" evidence="13">
    <location>
        <begin position="49"/>
        <end position="221"/>
    </location>
</feature>
<evidence type="ECO:0000256" key="10">
    <source>
        <dbReference type="ARBA" id="ARBA00022833"/>
    </source>
</evidence>
<gene>
    <name evidence="14" type="ORF">GF359_01010</name>
</gene>
<keyword evidence="7" id="KW-0645">Protease</keyword>
<accession>A0A9D5K7M3</accession>